<dbReference type="EMBL" id="HAEB01011598">
    <property type="protein sequence ID" value="SBQ58125.1"/>
    <property type="molecule type" value="Transcribed_RNA"/>
</dbReference>
<name>A0A1A8FFE7_9TELE</name>
<feature type="non-terminal residue" evidence="1">
    <location>
        <position position="56"/>
    </location>
</feature>
<protein>
    <submittedName>
        <fullName evidence="1">Uncharacterized protein</fullName>
    </submittedName>
</protein>
<reference evidence="1" key="1">
    <citation type="submission" date="2016-05" db="EMBL/GenBank/DDBJ databases">
        <authorList>
            <person name="Lavstsen T."/>
            <person name="Jespersen J.S."/>
        </authorList>
    </citation>
    <scope>NUCLEOTIDE SEQUENCE</scope>
    <source>
        <tissue evidence="1">Brain</tissue>
    </source>
</reference>
<gene>
    <name evidence="1" type="primary">Nfu_g_1_015448</name>
</gene>
<feature type="non-terminal residue" evidence="1">
    <location>
        <position position="1"/>
    </location>
</feature>
<organism evidence="1">
    <name type="scientific">Nothobranchius korthausae</name>
    <dbReference type="NCBI Taxonomy" id="1143690"/>
    <lineage>
        <taxon>Eukaryota</taxon>
        <taxon>Metazoa</taxon>
        <taxon>Chordata</taxon>
        <taxon>Craniata</taxon>
        <taxon>Vertebrata</taxon>
        <taxon>Euteleostomi</taxon>
        <taxon>Actinopterygii</taxon>
        <taxon>Neopterygii</taxon>
        <taxon>Teleostei</taxon>
        <taxon>Neoteleostei</taxon>
        <taxon>Acanthomorphata</taxon>
        <taxon>Ovalentaria</taxon>
        <taxon>Atherinomorphae</taxon>
        <taxon>Cyprinodontiformes</taxon>
        <taxon>Nothobranchiidae</taxon>
        <taxon>Nothobranchius</taxon>
    </lineage>
</organism>
<dbReference type="AlphaFoldDB" id="A0A1A8FFE7"/>
<reference evidence="1" key="2">
    <citation type="submission" date="2016-06" db="EMBL/GenBank/DDBJ databases">
        <title>The genome of a short-lived fish provides insights into sex chromosome evolution and the genetic control of aging.</title>
        <authorList>
            <person name="Reichwald K."/>
            <person name="Felder M."/>
            <person name="Petzold A."/>
            <person name="Koch P."/>
            <person name="Groth M."/>
            <person name="Platzer M."/>
        </authorList>
    </citation>
    <scope>NUCLEOTIDE SEQUENCE</scope>
    <source>
        <tissue evidence="1">Brain</tissue>
    </source>
</reference>
<sequence length="56" mass="5861">PGPGGPTHPPPFMFNHSRQGVMKQPRDGAGCCMQLVLGCSAGRFSACAPLLRKTPP</sequence>
<proteinExistence type="predicted"/>
<evidence type="ECO:0000313" key="1">
    <source>
        <dbReference type="EMBL" id="SBQ58125.1"/>
    </source>
</evidence>
<accession>A0A1A8FFE7</accession>